<evidence type="ECO:0000259" key="4">
    <source>
        <dbReference type="Pfam" id="PF16911"/>
    </source>
</evidence>
<dbReference type="PANTHER" id="PTHR42034">
    <property type="entry name" value="CHROMOSOME 7, WHOLE GENOME SHOTGUN SEQUENCE-RELATED"/>
    <property type="match status" value="1"/>
</dbReference>
<reference evidence="6 7" key="2">
    <citation type="submission" date="2019-06" db="EMBL/GenBank/DDBJ databases">
        <title>Wine fermentation using esterase from Monascus purpureus.</title>
        <authorList>
            <person name="Geng C."/>
            <person name="Zhang Y."/>
        </authorList>
    </citation>
    <scope>NUCLEOTIDE SEQUENCE [LARGE SCALE GENOMIC DNA]</scope>
    <source>
        <strain evidence="6">HQ1</strain>
    </source>
</reference>
<dbReference type="Pfam" id="PF16911">
    <property type="entry name" value="PapA_C"/>
    <property type="match status" value="1"/>
</dbReference>
<name>A0A507QV64_MONPU</name>
<evidence type="ECO:0000313" key="6">
    <source>
        <dbReference type="EMBL" id="TQB73268.1"/>
    </source>
</evidence>
<gene>
    <name evidence="5" type="primary">MPsGeM</name>
    <name evidence="6" type="ORF">MPDQ_006013</name>
</gene>
<evidence type="ECO:0000313" key="5">
    <source>
        <dbReference type="EMBL" id="QGA67210.1"/>
    </source>
</evidence>
<dbReference type="STRING" id="5098.A0A507QV64"/>
<dbReference type="EMBL" id="MK764693">
    <property type="protein sequence ID" value="QGA67210.1"/>
    <property type="molecule type" value="Genomic_DNA"/>
</dbReference>
<sequence length="454" mass="50778">MTWRQTEPGIFVKDFDGAEKVYYKIFTSFKPLNREHWGIYAICTVNFGPSLNTDRVAILRSAWKALRITFPGLSLVPINVAKLYKVSDAQSVEEWAGQTFFVDAEKTPEEVIASAKPRDLPSLYYLPASSSVVFLSSHWRIDALGTCMLLDRFFSILEQPSLVEATPAPDERGKISPSLEDAAGSPRTSTEEMEKFAGEYIANFHKKAVQTSGFPFKGGPNTLPSNPAQEAVMFSPSSTKSLLAACKDRRISVTAAIHAALAETVFVLGMSESQAADFTTVMAVNLRPYLQPPYNSRDHACQTYVGSITPQVLRSKNFLERTASLMESYQGWYDGKLIKALRPIFKYHADALFAQRAPPPNPPSGVTLNSLGVIEKYFRSDYENGLKVERFHFGVTMMTRQTMLYAWTFRGQLTLSLNFNEAYYDGDVAKKILLHIKRVLEKELSVELDPVGIQ</sequence>
<feature type="region of interest" description="Disordered" evidence="3">
    <location>
        <begin position="166"/>
        <end position="188"/>
    </location>
</feature>
<keyword evidence="1 5" id="KW-0808">Transferase</keyword>
<dbReference type="Gene3D" id="3.30.559.30">
    <property type="entry name" value="Nonribosomal peptide synthetase, condensation domain"/>
    <property type="match status" value="1"/>
</dbReference>
<organism evidence="6 7">
    <name type="scientific">Monascus purpureus</name>
    <name type="common">Red mold</name>
    <name type="synonym">Monascus anka</name>
    <dbReference type="NCBI Taxonomy" id="5098"/>
    <lineage>
        <taxon>Eukaryota</taxon>
        <taxon>Fungi</taxon>
        <taxon>Dikarya</taxon>
        <taxon>Ascomycota</taxon>
        <taxon>Pezizomycotina</taxon>
        <taxon>Eurotiomycetes</taxon>
        <taxon>Eurotiomycetidae</taxon>
        <taxon>Eurotiales</taxon>
        <taxon>Aspergillaceae</taxon>
        <taxon>Monascus</taxon>
    </lineage>
</organism>
<keyword evidence="7" id="KW-1185">Reference proteome</keyword>
<evidence type="ECO:0000313" key="7">
    <source>
        <dbReference type="Proteomes" id="UP000319663"/>
    </source>
</evidence>
<evidence type="ECO:0000256" key="2">
    <source>
        <dbReference type="ARBA" id="ARBA00023315"/>
    </source>
</evidence>
<keyword evidence="2 5" id="KW-0012">Acyltransferase</keyword>
<dbReference type="OrthoDB" id="2548233at2759"/>
<accession>A0A507QV64</accession>
<dbReference type="AlphaFoldDB" id="A0A507QV64"/>
<feature type="domain" description="Phthiocerol/phthiodiolone dimycocerosyl transferase C-terminal" evidence="4">
    <location>
        <begin position="226"/>
        <end position="416"/>
    </location>
</feature>
<reference evidence="5" key="1">
    <citation type="submission" date="2019-04" db="EMBL/GenBank/DDBJ databases">
        <authorList>
            <person name="Wang Y."/>
            <person name="Guo X."/>
            <person name="Ma X."/>
            <person name="Chen M."/>
        </authorList>
    </citation>
    <scope>NUCLEOTIDE SEQUENCE</scope>
    <source>
        <strain evidence="5">CGMCC 3.4811</strain>
    </source>
</reference>
<dbReference type="Gene3D" id="3.30.559.10">
    <property type="entry name" value="Chloramphenicol acetyltransferase-like domain"/>
    <property type="match status" value="1"/>
</dbReference>
<evidence type="ECO:0000256" key="1">
    <source>
        <dbReference type="ARBA" id="ARBA00022679"/>
    </source>
</evidence>
<proteinExistence type="predicted"/>
<dbReference type="GO" id="GO:0016746">
    <property type="term" value="F:acyltransferase activity"/>
    <property type="evidence" value="ECO:0007669"/>
    <property type="project" value="UniProtKB-KW"/>
</dbReference>
<dbReference type="EMBL" id="VIFY01000048">
    <property type="protein sequence ID" value="TQB73268.1"/>
    <property type="molecule type" value="Genomic_DNA"/>
</dbReference>
<protein>
    <submittedName>
        <fullName evidence="5">Acyltransferase</fullName>
    </submittedName>
</protein>
<dbReference type="Proteomes" id="UP000319663">
    <property type="component" value="Unassembled WGS sequence"/>
</dbReference>
<dbReference type="SUPFAM" id="SSF52777">
    <property type="entry name" value="CoA-dependent acyltransferases"/>
    <property type="match status" value="1"/>
</dbReference>
<dbReference type="PANTHER" id="PTHR42034:SF1">
    <property type="entry name" value="CONDENSATION DOMAIN-CONTAINING PROTEIN"/>
    <property type="match status" value="1"/>
</dbReference>
<dbReference type="InterPro" id="IPR023213">
    <property type="entry name" value="CAT-like_dom_sf"/>
</dbReference>
<dbReference type="InterPro" id="IPR031641">
    <property type="entry name" value="PapA_C"/>
</dbReference>
<evidence type="ECO:0000256" key="3">
    <source>
        <dbReference type="SAM" id="MobiDB-lite"/>
    </source>
</evidence>